<dbReference type="RefSeq" id="WP_089681414.1">
    <property type="nucleotide sequence ID" value="NZ_FNFO01000003.1"/>
</dbReference>
<dbReference type="Proteomes" id="UP000198510">
    <property type="component" value="Unassembled WGS sequence"/>
</dbReference>
<accession>A0A1G9EBF9</accession>
<organism evidence="1 2">
    <name type="scientific">Catalinimonas alkaloidigena</name>
    <dbReference type="NCBI Taxonomy" id="1075417"/>
    <lineage>
        <taxon>Bacteria</taxon>
        <taxon>Pseudomonadati</taxon>
        <taxon>Bacteroidota</taxon>
        <taxon>Cytophagia</taxon>
        <taxon>Cytophagales</taxon>
        <taxon>Catalimonadaceae</taxon>
        <taxon>Catalinimonas</taxon>
    </lineage>
</organism>
<dbReference type="EMBL" id="FNFO01000003">
    <property type="protein sequence ID" value="SDK73464.1"/>
    <property type="molecule type" value="Genomic_DNA"/>
</dbReference>
<keyword evidence="2" id="KW-1185">Reference proteome</keyword>
<sequence>MMKRFWRWLLLPSKKQISQMFRERLREMREISITAHGFRVEKLDDGSVEHDVVWRRLEDIHFSPEKLVLIRNGSVYLEIPNEYSGWYALVQQVPVGYPGYDYGGVKQFFASLAGCDVCGLLAVTSHKCLSCGSDVWNEQLAQEYATREAYVREKQLDLFEPSGEDETIDIHNCAEGGFPSDPAWRALVTEEEIRENMA</sequence>
<dbReference type="AlphaFoldDB" id="A0A1G9EBF9"/>
<name>A0A1G9EBF9_9BACT</name>
<dbReference type="OrthoDB" id="531614at2"/>
<proteinExistence type="predicted"/>
<gene>
    <name evidence="1" type="ORF">SAMN05421823_103412</name>
</gene>
<protein>
    <submittedName>
        <fullName evidence="1">Uncharacterized protein</fullName>
    </submittedName>
</protein>
<evidence type="ECO:0000313" key="1">
    <source>
        <dbReference type="EMBL" id="SDK73464.1"/>
    </source>
</evidence>
<dbReference type="STRING" id="1075417.SAMN05421823_103412"/>
<reference evidence="1 2" key="1">
    <citation type="submission" date="2016-10" db="EMBL/GenBank/DDBJ databases">
        <authorList>
            <person name="de Groot N.N."/>
        </authorList>
    </citation>
    <scope>NUCLEOTIDE SEQUENCE [LARGE SCALE GENOMIC DNA]</scope>
    <source>
        <strain evidence="1 2">DSM 25186</strain>
    </source>
</reference>
<evidence type="ECO:0000313" key="2">
    <source>
        <dbReference type="Proteomes" id="UP000198510"/>
    </source>
</evidence>